<comment type="catalytic activity">
    <reaction evidence="4">
        <text>L-threonyl-[protein] + ATP = O-phospho-L-threonyl-[protein] + ADP + H(+)</text>
        <dbReference type="Rhea" id="RHEA:46608"/>
        <dbReference type="Rhea" id="RHEA-COMP:11060"/>
        <dbReference type="Rhea" id="RHEA-COMP:11605"/>
        <dbReference type="ChEBI" id="CHEBI:15378"/>
        <dbReference type="ChEBI" id="CHEBI:30013"/>
        <dbReference type="ChEBI" id="CHEBI:30616"/>
        <dbReference type="ChEBI" id="CHEBI:61977"/>
        <dbReference type="ChEBI" id="CHEBI:456216"/>
        <dbReference type="EC" id="2.7.11.22"/>
    </reaction>
</comment>
<dbReference type="GO" id="GO:0030332">
    <property type="term" value="F:cyclin binding"/>
    <property type="evidence" value="ECO:0007669"/>
    <property type="project" value="TreeGrafter"/>
</dbReference>
<dbReference type="GO" id="GO:0000082">
    <property type="term" value="P:G1/S transition of mitotic cell cycle"/>
    <property type="evidence" value="ECO:0007669"/>
    <property type="project" value="TreeGrafter"/>
</dbReference>
<protein>
    <recommendedName>
        <fullName evidence="1">cyclin-dependent kinase</fullName>
        <ecNumber evidence="1">2.7.11.22</ecNumber>
    </recommendedName>
</protein>
<keyword evidence="8" id="KW-1185">Reference proteome</keyword>
<comment type="catalytic activity">
    <reaction evidence="5">
        <text>L-seryl-[protein] + ATP = O-phospho-L-seryl-[protein] + ADP + H(+)</text>
        <dbReference type="Rhea" id="RHEA:17989"/>
        <dbReference type="Rhea" id="RHEA-COMP:9863"/>
        <dbReference type="Rhea" id="RHEA-COMP:11604"/>
        <dbReference type="ChEBI" id="CHEBI:15378"/>
        <dbReference type="ChEBI" id="CHEBI:29999"/>
        <dbReference type="ChEBI" id="CHEBI:30616"/>
        <dbReference type="ChEBI" id="CHEBI:83421"/>
        <dbReference type="ChEBI" id="CHEBI:456216"/>
        <dbReference type="EC" id="2.7.11.22"/>
    </reaction>
</comment>
<dbReference type="EMBL" id="NJES01000272">
    <property type="protein sequence ID" value="PHH74464.1"/>
    <property type="molecule type" value="Genomic_DNA"/>
</dbReference>
<dbReference type="PANTHER" id="PTHR24056:SF576">
    <property type="entry name" value="SERINE_THREONINE-PROTEIN KINASE CSK1"/>
    <property type="match status" value="1"/>
</dbReference>
<name>A0A2C5Z507_9HYPO</name>
<dbReference type="GO" id="GO:0005737">
    <property type="term" value="C:cytoplasm"/>
    <property type="evidence" value="ECO:0007669"/>
    <property type="project" value="TreeGrafter"/>
</dbReference>
<evidence type="ECO:0000313" key="7">
    <source>
        <dbReference type="EMBL" id="PHH74464.1"/>
    </source>
</evidence>
<dbReference type="SMART" id="SM00220">
    <property type="entry name" value="S_TKc"/>
    <property type="match status" value="1"/>
</dbReference>
<organism evidence="7 8">
    <name type="scientific">Ophiocordyceps camponoti-rufipedis</name>
    <dbReference type="NCBI Taxonomy" id="2004952"/>
    <lineage>
        <taxon>Eukaryota</taxon>
        <taxon>Fungi</taxon>
        <taxon>Dikarya</taxon>
        <taxon>Ascomycota</taxon>
        <taxon>Pezizomycotina</taxon>
        <taxon>Sordariomycetes</taxon>
        <taxon>Hypocreomycetidae</taxon>
        <taxon>Hypocreales</taxon>
        <taxon>Ophiocordycipitaceae</taxon>
        <taxon>Ophiocordyceps</taxon>
    </lineage>
</organism>
<comment type="caution">
    <text evidence="7">The sequence shown here is derived from an EMBL/GenBank/DDBJ whole genome shotgun (WGS) entry which is preliminary data.</text>
</comment>
<dbReference type="GO" id="GO:0007165">
    <property type="term" value="P:signal transduction"/>
    <property type="evidence" value="ECO:0007669"/>
    <property type="project" value="TreeGrafter"/>
</dbReference>
<dbReference type="SUPFAM" id="SSF56112">
    <property type="entry name" value="Protein kinase-like (PK-like)"/>
    <property type="match status" value="1"/>
</dbReference>
<sequence>MSPLPWAASLSAVDRLETVRFIRAAHTAAQAVAIEQRIYESSTSREEYYAACSSAAKNPTASAVDTSSDTRVSGPTQPRVRIGAWHDCEFVSEGVTSRVYRSGDSALKVIVARAPLEPHNPQREANILRRLRPPCIPLLDVFRDHEQRLVLRFPYLPLTLSQLIVGRAISLPQLRTIVNDTLRALEAIHGQGIIHRDIKPSAILVASADGPAFLSDFGTAWHPELCQSSEPAHRKILDIGTGPYRAPEVLFANRSYGPPVDMWGLGVIIAEAINAPPRPLFESRPAHEDGNQLGLILSIFKTIGTPTRETWPEADGFPVSPFELWTVFPARPWEEILPNVDKQFRELVAALVRFDGRRVTAAQVRICLIWIPSGADSVAGSQVSVLVGMRRCGTVGIRVYPEVEALVLEYA</sequence>
<dbReference type="GO" id="GO:0000307">
    <property type="term" value="C:cyclin-dependent protein kinase holoenzyme complex"/>
    <property type="evidence" value="ECO:0007669"/>
    <property type="project" value="TreeGrafter"/>
</dbReference>
<dbReference type="InterPro" id="IPR011009">
    <property type="entry name" value="Kinase-like_dom_sf"/>
</dbReference>
<evidence type="ECO:0000256" key="3">
    <source>
        <dbReference type="ARBA" id="ARBA00022840"/>
    </source>
</evidence>
<dbReference type="GO" id="GO:0010389">
    <property type="term" value="P:regulation of G2/M transition of mitotic cell cycle"/>
    <property type="evidence" value="ECO:0007669"/>
    <property type="project" value="TreeGrafter"/>
</dbReference>
<dbReference type="PROSITE" id="PS50011">
    <property type="entry name" value="PROTEIN_KINASE_DOM"/>
    <property type="match status" value="1"/>
</dbReference>
<dbReference type="OrthoDB" id="413582at2759"/>
<dbReference type="GO" id="GO:0004693">
    <property type="term" value="F:cyclin-dependent protein serine/threonine kinase activity"/>
    <property type="evidence" value="ECO:0007669"/>
    <property type="project" value="UniProtKB-EC"/>
</dbReference>
<dbReference type="Gene3D" id="1.10.510.10">
    <property type="entry name" value="Transferase(Phosphotransferase) domain 1"/>
    <property type="match status" value="1"/>
</dbReference>
<dbReference type="Proteomes" id="UP000226431">
    <property type="component" value="Unassembled WGS sequence"/>
</dbReference>
<evidence type="ECO:0000256" key="1">
    <source>
        <dbReference type="ARBA" id="ARBA00012425"/>
    </source>
</evidence>
<dbReference type="GO" id="GO:0005634">
    <property type="term" value="C:nucleus"/>
    <property type="evidence" value="ECO:0007669"/>
    <property type="project" value="TreeGrafter"/>
</dbReference>
<reference evidence="7 8" key="1">
    <citation type="submission" date="2017-06" db="EMBL/GenBank/DDBJ databases">
        <title>Ant-infecting Ophiocordyceps genomes reveal a high diversity of potential behavioral manipulation genes and a possible major role for enterotoxins.</title>
        <authorList>
            <person name="De Bekker C."/>
            <person name="Evans H.C."/>
            <person name="Brachmann A."/>
            <person name="Hughes D.P."/>
        </authorList>
    </citation>
    <scope>NUCLEOTIDE SEQUENCE [LARGE SCALE GENOMIC DNA]</scope>
    <source>
        <strain evidence="7 8">Map16</strain>
    </source>
</reference>
<evidence type="ECO:0000256" key="4">
    <source>
        <dbReference type="ARBA" id="ARBA00047811"/>
    </source>
</evidence>
<dbReference type="InterPro" id="IPR000719">
    <property type="entry name" value="Prot_kinase_dom"/>
</dbReference>
<evidence type="ECO:0000313" key="8">
    <source>
        <dbReference type="Proteomes" id="UP000226431"/>
    </source>
</evidence>
<proteinExistence type="predicted"/>
<accession>A0A2C5Z507</accession>
<feature type="domain" description="Protein kinase" evidence="6">
    <location>
        <begin position="85"/>
        <end position="371"/>
    </location>
</feature>
<dbReference type="AlphaFoldDB" id="A0A2C5Z507"/>
<dbReference type="STRING" id="2004952.A0A2C5Z507"/>
<dbReference type="Gene3D" id="3.30.200.20">
    <property type="entry name" value="Phosphorylase Kinase, domain 1"/>
    <property type="match status" value="1"/>
</dbReference>
<dbReference type="GO" id="GO:0005524">
    <property type="term" value="F:ATP binding"/>
    <property type="evidence" value="ECO:0007669"/>
    <property type="project" value="UniProtKB-KW"/>
</dbReference>
<gene>
    <name evidence="7" type="ORF">CDD80_3073</name>
</gene>
<evidence type="ECO:0000256" key="5">
    <source>
        <dbReference type="ARBA" id="ARBA00048367"/>
    </source>
</evidence>
<keyword evidence="2" id="KW-0547">Nucleotide-binding</keyword>
<dbReference type="Pfam" id="PF00069">
    <property type="entry name" value="Pkinase"/>
    <property type="match status" value="1"/>
</dbReference>
<dbReference type="GO" id="GO:0010468">
    <property type="term" value="P:regulation of gene expression"/>
    <property type="evidence" value="ECO:0007669"/>
    <property type="project" value="TreeGrafter"/>
</dbReference>
<dbReference type="EC" id="2.7.11.22" evidence="1"/>
<dbReference type="PANTHER" id="PTHR24056">
    <property type="entry name" value="CELL DIVISION PROTEIN KINASE"/>
    <property type="match status" value="1"/>
</dbReference>
<evidence type="ECO:0000256" key="2">
    <source>
        <dbReference type="ARBA" id="ARBA00022741"/>
    </source>
</evidence>
<dbReference type="InterPro" id="IPR050108">
    <property type="entry name" value="CDK"/>
</dbReference>
<evidence type="ECO:0000259" key="6">
    <source>
        <dbReference type="PROSITE" id="PS50011"/>
    </source>
</evidence>
<keyword evidence="3" id="KW-0067">ATP-binding</keyword>